<evidence type="ECO:0000256" key="1">
    <source>
        <dbReference type="SAM" id="SignalP"/>
    </source>
</evidence>
<proteinExistence type="predicted"/>
<dbReference type="Pfam" id="PF13629">
    <property type="entry name" value="T2SS-T3SS_pil_N"/>
    <property type="match status" value="1"/>
</dbReference>
<feature type="chain" id="PRO_5017457413" description="Pilus formation protein N-terminal domain-containing protein" evidence="1">
    <location>
        <begin position="21"/>
        <end position="583"/>
    </location>
</feature>
<name>A0A388TD47_TERA1</name>
<evidence type="ECO:0000313" key="3">
    <source>
        <dbReference type="EMBL" id="GBR74451.1"/>
    </source>
</evidence>
<protein>
    <recommendedName>
        <fullName evidence="2">Pilus formation protein N-terminal domain-containing protein</fullName>
    </recommendedName>
</protein>
<feature type="signal peptide" evidence="1">
    <location>
        <begin position="1"/>
        <end position="20"/>
    </location>
</feature>
<evidence type="ECO:0000259" key="2">
    <source>
        <dbReference type="Pfam" id="PF13629"/>
    </source>
</evidence>
<keyword evidence="1" id="KW-0732">Signal</keyword>
<gene>
    <name evidence="3" type="ORF">NO1_1624</name>
</gene>
<dbReference type="InterPro" id="IPR032789">
    <property type="entry name" value="T2SS-T3SS_pil_N"/>
</dbReference>
<keyword evidence="4" id="KW-1185">Reference proteome</keyword>
<reference evidence="3 4" key="1">
    <citation type="journal article" date="2019" name="ISME J.">
        <title>Genome analyses of uncultured TG2/ZB3 bacteria in 'Margulisbacteria' specifically attached to ectosymbiotic spirochetes of protists in the termite gut.</title>
        <authorList>
            <person name="Utami Y.D."/>
            <person name="Kuwahara H."/>
            <person name="Igai K."/>
            <person name="Murakami T."/>
            <person name="Sugaya K."/>
            <person name="Morikawa T."/>
            <person name="Nagura Y."/>
            <person name="Yuki M."/>
            <person name="Deevong P."/>
            <person name="Inoue T."/>
            <person name="Kihara K."/>
            <person name="Lo N."/>
            <person name="Yamada A."/>
            <person name="Ohkuma M."/>
            <person name="Hongoh Y."/>
        </authorList>
    </citation>
    <scope>NUCLEOTIDE SEQUENCE [LARGE SCALE GENOMIC DNA]</scope>
    <source>
        <strain evidence="3">NkOx7-01</strain>
    </source>
</reference>
<comment type="caution">
    <text evidence="3">The sequence shown here is derived from an EMBL/GenBank/DDBJ whole genome shotgun (WGS) entry which is preliminary data.</text>
</comment>
<accession>A0A388TD47</accession>
<feature type="domain" description="Pilus formation protein N-terminal" evidence="2">
    <location>
        <begin position="18"/>
        <end position="81"/>
    </location>
</feature>
<sequence>MKRFCLALVLLLAVAGAARVELTAGASYSFKPAAKVARFVNAAPEIVDVSRAADGSLLIKAKARGAARIFYWTTQQEVLLVQVNGRKSETAAAARQPAKNNGKWETYFKFDPANATPVNQKMILNSLEYSTAVGDLDLDFFTRYRYNAVANGGETGQVERLNARLAGRGSFLEIGDATVRYSELAVPYLDLQGLAGHYSFGGGRTWALDAFIGQRPGNFWGREVGENYIADKDREVSVGGARIIWRPLENFDLAYLTASRRAEEDNMLGSYSLHSAEAGYKWSDYTAVLELAETQKDHAGAARTELRYDTEKYGWQIAYRDIAPDYRALSDYFNYTGWKGWYFYGSARPLRLLSLSGSYETYLQRFDGEKLTNPDYEVERLRLRLGLDKVLFFRPAVSYYSNYRDNFRSSGVNAQLYEMELWRRRLWASYNLSTWRYESPSAEYSTDRTEAGLNYQQNWFGYRITRVDERARYIFGGNTSASSGWDLVATLGEFKLPHNSKFSVSHWYQTRKNTLDTLDKNKNSLRLAFGQSFGDLYWYLNGVASRENSLFYEYEGENYAREGYYYHDKLTQSEISGGLIYKF</sequence>
<evidence type="ECO:0000313" key="4">
    <source>
        <dbReference type="Proteomes" id="UP000269352"/>
    </source>
</evidence>
<organism evidence="3 4">
    <name type="scientific">Termititenax aidoneus</name>
    <dbReference type="NCBI Taxonomy" id="2218524"/>
    <lineage>
        <taxon>Bacteria</taxon>
        <taxon>Bacillati</taxon>
        <taxon>Candidatus Margulisiibacteriota</taxon>
        <taxon>Candidatus Termititenacia</taxon>
        <taxon>Candidatus Termititenacales</taxon>
        <taxon>Candidatus Termititenacaceae</taxon>
        <taxon>Candidatus Termititenax</taxon>
    </lineage>
</organism>
<dbReference type="Proteomes" id="UP000269352">
    <property type="component" value="Unassembled WGS sequence"/>
</dbReference>
<dbReference type="AlphaFoldDB" id="A0A388TD47"/>
<dbReference type="EMBL" id="BGZN01000047">
    <property type="protein sequence ID" value="GBR74451.1"/>
    <property type="molecule type" value="Genomic_DNA"/>
</dbReference>